<evidence type="ECO:0000313" key="5">
    <source>
        <dbReference type="Proteomes" id="UP000483004"/>
    </source>
</evidence>
<keyword evidence="5" id="KW-1185">Reference proteome</keyword>
<evidence type="ECO:0000256" key="1">
    <source>
        <dbReference type="SAM" id="MobiDB-lite"/>
    </source>
</evidence>
<organism evidence="4 5">
    <name type="scientific">Actinomadura montaniterrae</name>
    <dbReference type="NCBI Taxonomy" id="1803903"/>
    <lineage>
        <taxon>Bacteria</taxon>
        <taxon>Bacillati</taxon>
        <taxon>Actinomycetota</taxon>
        <taxon>Actinomycetes</taxon>
        <taxon>Streptosporangiales</taxon>
        <taxon>Thermomonosporaceae</taxon>
        <taxon>Actinomadura</taxon>
    </lineage>
</organism>
<evidence type="ECO:0000256" key="2">
    <source>
        <dbReference type="SAM" id="SignalP"/>
    </source>
</evidence>
<name>A0A6L3VYT3_9ACTN</name>
<gene>
    <name evidence="4" type="ORF">F9B16_06790</name>
</gene>
<accession>A0A6L3VYT3</accession>
<keyword evidence="2" id="KW-0732">Signal</keyword>
<feature type="compositionally biased region" description="Polar residues" evidence="1">
    <location>
        <begin position="227"/>
        <end position="237"/>
    </location>
</feature>
<feature type="region of interest" description="Disordered" evidence="1">
    <location>
        <begin position="186"/>
        <end position="295"/>
    </location>
</feature>
<reference evidence="4 5" key="1">
    <citation type="submission" date="2019-09" db="EMBL/GenBank/DDBJ databases">
        <title>Actinomadura physcomitrii sp. nov., a novel actinomycete isolated from moss [Physcomitrium sphaericum (Ludw) Fuernr].</title>
        <authorList>
            <person name="Liu C."/>
            <person name="Zhuang X."/>
        </authorList>
    </citation>
    <scope>NUCLEOTIDE SEQUENCE [LARGE SCALE GENOMIC DNA]</scope>
    <source>
        <strain evidence="4 5">CYP1-1B</strain>
    </source>
</reference>
<sequence>MRRVVSQTAVVLLSTATGTAAVAGLGALHAAAPARSAAHEATTLILGAPHDAARRALTEAKPRSVTYRGVRVPVPAGWTVVRLDDNPSACVRYDRHAVYLGRPGPQPDCPARVVGRTEAVHVQPLRDVAASRTVVHADKLGSFTLTPSIGHETSLALPEAAVGIVGVYGTDPAALQRVLRGTRVKIKHHGHGKPSAQPKTSAQQKSPAPPKTSAHAEPPAEPSAQPKTSAQPKSPAQSEAPAQPDASAKPEAPAQSGAPAQPQEPAKPAVPPSGPAAGRSARTGPPDRLDYASGKGFDTCTAPSLATMKAWRSSYDVTNIYIGGAARGCAQPNLTASWVKKVRKMGYRILPTYVGLQPPCGTRPQKFSTRNAAAQGKRTAADAVAKAKALGIPADKPIYLDLEAYNSRNATCKAAVLRFVNAWVKQVKKKQYKPCLYGSASSGVHDVGAAKGIAKPVGIWFANWNGKARVYGDKFLSDGWWPPHRRIKQYRGAHKERHGGVTLNIDTSLADGRAY</sequence>
<feature type="compositionally biased region" description="Low complexity" evidence="1">
    <location>
        <begin position="250"/>
        <end position="267"/>
    </location>
</feature>
<feature type="chain" id="PRO_5039518115" evidence="2">
    <location>
        <begin position="21"/>
        <end position="515"/>
    </location>
</feature>
<dbReference type="SUPFAM" id="SSF51445">
    <property type="entry name" value="(Trans)glycosidases"/>
    <property type="match status" value="1"/>
</dbReference>
<dbReference type="Gene3D" id="3.20.20.80">
    <property type="entry name" value="Glycosidases"/>
    <property type="match status" value="1"/>
</dbReference>
<feature type="signal peptide" evidence="2">
    <location>
        <begin position="1"/>
        <end position="20"/>
    </location>
</feature>
<dbReference type="AlphaFoldDB" id="A0A6L3VYT3"/>
<dbReference type="InterPro" id="IPR017853">
    <property type="entry name" value="GH"/>
</dbReference>
<dbReference type="OrthoDB" id="5171321at2"/>
<dbReference type="Pfam" id="PF08924">
    <property type="entry name" value="Rv2525c_GlyHyd-like"/>
    <property type="match status" value="1"/>
</dbReference>
<comment type="caution">
    <text evidence="4">The sequence shown here is derived from an EMBL/GenBank/DDBJ whole genome shotgun (WGS) entry which is preliminary data.</text>
</comment>
<evidence type="ECO:0000313" key="4">
    <source>
        <dbReference type="EMBL" id="KAB2386381.1"/>
    </source>
</evidence>
<feature type="compositionally biased region" description="Polar residues" evidence="1">
    <location>
        <begin position="197"/>
        <end position="206"/>
    </location>
</feature>
<feature type="domain" description="Rv2525c-like glycoside hydrolase-like" evidence="3">
    <location>
        <begin position="310"/>
        <end position="508"/>
    </location>
</feature>
<evidence type="ECO:0000259" key="3">
    <source>
        <dbReference type="Pfam" id="PF08924"/>
    </source>
</evidence>
<feature type="compositionally biased region" description="Low complexity" evidence="1">
    <location>
        <begin position="213"/>
        <end position="226"/>
    </location>
</feature>
<dbReference type="InterPro" id="IPR015020">
    <property type="entry name" value="Rv2525c-like_Glyco_Hydro-like"/>
</dbReference>
<protein>
    <submittedName>
        <fullName evidence="4">DUF1906 domain-containing protein</fullName>
    </submittedName>
</protein>
<dbReference type="RefSeq" id="WP_151539115.1">
    <property type="nucleotide sequence ID" value="NZ_WBMR01000012.1"/>
</dbReference>
<dbReference type="EMBL" id="WBMR01000012">
    <property type="protein sequence ID" value="KAB2386381.1"/>
    <property type="molecule type" value="Genomic_DNA"/>
</dbReference>
<dbReference type="Proteomes" id="UP000483004">
    <property type="component" value="Unassembled WGS sequence"/>
</dbReference>
<proteinExistence type="predicted"/>